<protein>
    <submittedName>
        <fullName evidence="2">Uncharacterized protein</fullName>
    </submittedName>
</protein>
<gene>
    <name evidence="2" type="ORF">UK23_31105</name>
</gene>
<keyword evidence="3" id="KW-1185">Reference proteome</keyword>
<evidence type="ECO:0000256" key="1">
    <source>
        <dbReference type="SAM" id="MobiDB-lite"/>
    </source>
</evidence>
<feature type="compositionally biased region" description="Low complexity" evidence="1">
    <location>
        <begin position="183"/>
        <end position="192"/>
    </location>
</feature>
<evidence type="ECO:0000313" key="3">
    <source>
        <dbReference type="Proteomes" id="UP000033393"/>
    </source>
</evidence>
<name>A0A0F0GRH8_LENAE</name>
<dbReference type="Proteomes" id="UP000033393">
    <property type="component" value="Unassembled WGS sequence"/>
</dbReference>
<dbReference type="EMBL" id="JYJG01000266">
    <property type="protein sequence ID" value="KJK43998.1"/>
    <property type="molecule type" value="Genomic_DNA"/>
</dbReference>
<reference evidence="2 3" key="1">
    <citation type="submission" date="2015-02" db="EMBL/GenBank/DDBJ databases">
        <authorList>
            <person name="Ju K.-S."/>
            <person name="Doroghazi J.R."/>
            <person name="Metcalf W."/>
        </authorList>
    </citation>
    <scope>NUCLEOTIDE SEQUENCE [LARGE SCALE GENOMIC DNA]</scope>
    <source>
        <strain evidence="2 3">NRRL B-16140</strain>
    </source>
</reference>
<organism evidence="2 3">
    <name type="scientific">Lentzea aerocolonigenes</name>
    <name type="common">Lechevalieria aerocolonigenes</name>
    <name type="synonym">Saccharothrix aerocolonigenes</name>
    <dbReference type="NCBI Taxonomy" id="68170"/>
    <lineage>
        <taxon>Bacteria</taxon>
        <taxon>Bacillati</taxon>
        <taxon>Actinomycetota</taxon>
        <taxon>Actinomycetes</taxon>
        <taxon>Pseudonocardiales</taxon>
        <taxon>Pseudonocardiaceae</taxon>
        <taxon>Lentzea</taxon>
    </lineage>
</organism>
<accession>A0A0F0GRH8</accession>
<dbReference type="RefSeq" id="WP_045315262.1">
    <property type="nucleotide sequence ID" value="NZ_JYJG01000266.1"/>
</dbReference>
<feature type="region of interest" description="Disordered" evidence="1">
    <location>
        <begin position="155"/>
        <end position="194"/>
    </location>
</feature>
<proteinExistence type="predicted"/>
<comment type="caution">
    <text evidence="2">The sequence shown here is derived from an EMBL/GenBank/DDBJ whole genome shotgun (WGS) entry which is preliminary data.</text>
</comment>
<dbReference type="PATRIC" id="fig|68170.10.peg.8074"/>
<dbReference type="AlphaFoldDB" id="A0A0F0GRH8"/>
<sequence length="307" mass="34350">MTDAVDRLCALMVERRVPLDAAVELLAFLQDIAVGLEAERPGSSWEAYVSALLELAADRSVIEDVERFAEHDGITDEVVPALVTTNPSEFVERLFALFVRHNWALWDGSPESWLGYRSAFLNEAIDTGYGAFAEGLLAELDRLGHDDRVRLLQRYGVTPPTPQPRPRPAMMQQRPADERGSTAPAAASASAPPDRPLHEVLADWQVAALDVQYHFVDFIAALPMPGLEFFVHFMHGVSSEHEKRQRAGDVQNRLHAELTRWANDFTTAFNGAPHRMRPVLADAVRITNTYFPDGTAPWTILRPYLNR</sequence>
<evidence type="ECO:0000313" key="2">
    <source>
        <dbReference type="EMBL" id="KJK43998.1"/>
    </source>
</evidence>